<dbReference type="Pfam" id="PF12397">
    <property type="entry name" value="U3snoRNP10"/>
    <property type="match status" value="1"/>
</dbReference>
<evidence type="ECO:0000256" key="5">
    <source>
        <dbReference type="ARBA" id="ARBA00023242"/>
    </source>
</evidence>
<dbReference type="Pfam" id="PF23243">
    <property type="entry name" value="HEAT_HEATR1"/>
    <property type="match status" value="2"/>
</dbReference>
<name>A0A673YEJ6_SALTR</name>
<evidence type="ECO:0000256" key="1">
    <source>
        <dbReference type="ARBA" id="ARBA00004604"/>
    </source>
</evidence>
<evidence type="ECO:0000256" key="2">
    <source>
        <dbReference type="ARBA" id="ARBA00010559"/>
    </source>
</evidence>
<keyword evidence="4 7" id="KW-0698">rRNA processing</keyword>
<organism evidence="9 10">
    <name type="scientific">Salmo trutta</name>
    <name type="common">Brown trout</name>
    <dbReference type="NCBI Taxonomy" id="8032"/>
    <lineage>
        <taxon>Eukaryota</taxon>
        <taxon>Metazoa</taxon>
        <taxon>Chordata</taxon>
        <taxon>Craniata</taxon>
        <taxon>Vertebrata</taxon>
        <taxon>Euteleostomi</taxon>
        <taxon>Actinopterygii</taxon>
        <taxon>Neopterygii</taxon>
        <taxon>Teleostei</taxon>
        <taxon>Protacanthopterygii</taxon>
        <taxon>Salmoniformes</taxon>
        <taxon>Salmonidae</taxon>
        <taxon>Salmoninae</taxon>
        <taxon>Salmo</taxon>
    </lineage>
</organism>
<comment type="subcellular location">
    <subcellularLocation>
        <location evidence="1 7">Nucleus</location>
        <location evidence="1 7">Nucleolus</location>
    </subcellularLocation>
</comment>
<dbReference type="GO" id="GO:0034455">
    <property type="term" value="C:t-UTP complex"/>
    <property type="evidence" value="ECO:0007669"/>
    <property type="project" value="TreeGrafter"/>
</dbReference>
<dbReference type="PANTHER" id="PTHR13457">
    <property type="entry name" value="BAP28"/>
    <property type="match status" value="1"/>
</dbReference>
<dbReference type="PANTHER" id="PTHR13457:SF1">
    <property type="entry name" value="HEAT REPEAT-CONTAINING PROTEIN 1"/>
    <property type="match status" value="1"/>
</dbReference>
<keyword evidence="6 7" id="KW-0687">Ribonucleoprotein</keyword>
<protein>
    <recommendedName>
        <fullName evidence="7">HEAT repeat-containing protein 1</fullName>
    </recommendedName>
</protein>
<dbReference type="InterPro" id="IPR016024">
    <property type="entry name" value="ARM-type_fold"/>
</dbReference>
<evidence type="ECO:0000313" key="10">
    <source>
        <dbReference type="Proteomes" id="UP000472277"/>
    </source>
</evidence>
<dbReference type="InterPro" id="IPR011989">
    <property type="entry name" value="ARM-like"/>
</dbReference>
<dbReference type="Ensembl" id="ENSSTUT00000034487.1">
    <property type="protein sequence ID" value="ENSSTUP00000033011.1"/>
    <property type="gene ID" value="ENSSTUG00000014119.1"/>
</dbReference>
<keyword evidence="10" id="KW-1185">Reference proteome</keyword>
<accession>A0A673YEJ6</accession>
<comment type="function">
    <text evidence="7">Involved in nucleolar processing of pre-18S ribosomal RNA.</text>
</comment>
<gene>
    <name evidence="9" type="primary">HEATR1</name>
    <name evidence="9" type="synonym">heatr1</name>
</gene>
<dbReference type="InterPro" id="IPR022125">
    <property type="entry name" value="U3snoRNP10_N"/>
</dbReference>
<dbReference type="GO" id="GO:0032040">
    <property type="term" value="C:small-subunit processome"/>
    <property type="evidence" value="ECO:0007669"/>
    <property type="project" value="TreeGrafter"/>
</dbReference>
<dbReference type="Gene3D" id="1.25.10.10">
    <property type="entry name" value="Leucine-rich Repeat Variant"/>
    <property type="match status" value="3"/>
</dbReference>
<dbReference type="SUPFAM" id="SSF48371">
    <property type="entry name" value="ARM repeat"/>
    <property type="match status" value="2"/>
</dbReference>
<dbReference type="Proteomes" id="UP000472277">
    <property type="component" value="Chromosome 10"/>
</dbReference>
<comment type="similarity">
    <text evidence="2 7">Belongs to the HEATR1/UTP10 family.</text>
</comment>
<evidence type="ECO:0000256" key="3">
    <source>
        <dbReference type="ARBA" id="ARBA00022517"/>
    </source>
</evidence>
<dbReference type="InterPro" id="IPR056473">
    <property type="entry name" value="HEAT_Utp10/HEAT1"/>
</dbReference>
<dbReference type="GeneTree" id="ENSGT00390000015845"/>
<dbReference type="InterPro" id="IPR012954">
    <property type="entry name" value="BP28_C_dom"/>
</dbReference>
<keyword evidence="5 7" id="KW-0539">Nucleus</keyword>
<evidence type="ECO:0000259" key="8">
    <source>
        <dbReference type="SMART" id="SM01036"/>
    </source>
</evidence>
<reference evidence="9" key="1">
    <citation type="submission" date="2025-08" db="UniProtKB">
        <authorList>
            <consortium name="Ensembl"/>
        </authorList>
    </citation>
    <scope>IDENTIFICATION</scope>
</reference>
<proteinExistence type="inferred from homology"/>
<sequence length="2006" mass="223573">MTSLAHQLKRLALPQNDPNLLTRREVASLLFDPKDASSMDRSTFFALGCTGLEELLGIEPAFSEFQETLFSQASVDMERSVQSKEVNKKLDAGISLFLTRLSPYFLLKPAQKCIEWLVHRFHIHLYNVDTLLACALPYHETKVFVRVIQLFKLKDPTNRWNWLERLQVIKPGVPLARGTLITHCYKDLGFMDFICTLVTKSIKGYSGHSGNCAQLRVIFSFYASTIVPALDAVEKVSDTIISKLLPYVQKGLKSSLTDYKAATYMIVCQLAVKVVMEAQLVDILALQVSKSLCKEPVLPKEGLGCLIVLLQNQKEGTVGPKSFGQLCAVTSLVPSLQAMAAVHDISPLLRYLLPHLVHALVTTESTRHGNLFESVLQGLPLSGGLDNTVAKMLLEEYLSQSRLSAEGVAALNQRLLPLVRLFESKYPGAVYMVLEGHVSDISSAEDKNLFHQFISLSMSSGKYQILGDSDTSLVLSLKHPLPSVRHMAVEHLMGIVTSGQGGFDQAFLKEALLERMKDDIPEVVAATLKALEVTEDTVSCLLSLLQRVDLSNAGNWVLDEPRLVEGNSDLKACVVWGLLPFLVVTSALPDSPDLQLATCVAQSSIISQHNLTQGWAVVERSSQPDFIGLANQHLISTLTKNLSNMDPFSKRNAVSGLVNIWKEADKTACFLSGETWWNPEKLDTNTCCYLRLLCRLFDVIITGAGQGHMAASFRALMKLLFQVHLSDPLELFKFLSLVWGYGSNLGDQLDCKVNAILQTQALYVGRALLSAQPGKTLTLLASGSSPVVLSLLACLSSPVREVRRAATATLQTLAQVDSSPFHSIIDRLLKTTEELTTGPTHLSQVRGAHTSFVSSVKRCKARDKKLLAGLEELLLGVQVANCPAYTAKTILRALGEVNGESVLSVLMPVLERLLEQSGPENPTVLKDEALLMQLVLGKYNEHAAPLLVKDQDCLELFIKALGTVSKPYPDIPCFQIIALEQITKAFYSALGDEKVQQRLLGVMFDLLVESKSPVCAQTISSVFKGIAVDGELVANELAPAEKPKVTVSVQQTRRSKMLQRKAQDTSQAVPKEGAVSWQRVTLILELLQHKKKLKRPQTLVPALFSLLSRCLETSTVERGNLEYTKQLILGCLLNVCQKLSPDGGPVNVLDEDKFNVEIVVQCVRMSDMPQTHHHALLLLGSVAGIFPEKVLHNIMPIFTFMGANIMRLDDTYSFQVINKTVRTVIPALIKSGDGESTAHMEAVVTRIVHVFADALPHVPEHRRLPILSQLMTTLGPKSSTEISTQRNILLKKVCFMRKIFRKRFKDVEFWISVCCEFEVEEQLVSLIKILKYLMALPQDKEDGEELNKPKEKAEDLIFNMEAHSSKELRHFKFLSVSFMAQLLAAGSFIAAGGDIVEDSLQKLQQSLLEEILCYIHTVARCVEENTDKPTGKFWRALLNKAYDVLDKVNALLPTDTFITVMRGLMGNQLPSVRRKAMELLNNKLHQKTQWQEKQVTVLLDLTGDLLAIVGHGHGKVNVMEEEQAINRQTALYSLKLLCRSFGSDHKEAFVPVLNRAVEIVVSPEEEKNVMGSALLCIAEVASTLKALAIPQLPRLMPAVLQSLTERKEVLSNELYMLSAVTALQRVTETLPHFISPYLQDTLLQVTSTIPYTHVHLKATTTPQLAVRLASLRTTVATKVPPRVLLPTLTKCYSKTVNSKQSQLGPLMSILKEHIGHMEKDQLTSHQSELTSFFLIALDFRAQHCQGDLEKTKEIEGYVIDCLLAMVMKLSEVTFRPLFFKLFDWCKTESVAKDRLLTFYRLSDSIADRLKGLFVLFAGHLVKPVSDLLRQTNVTKTDEAFFDTDDNIEKRCLLLEYILDCLHKICLYDTQRFVSKERADSLMTPLVDQLENTLGGEEVYQTRVTKHLVPCVGQFCVAVGDDTLWKTLNYQILLKTRHSSSKVRFSALLMLLELASKLRENYMVLLPETIPFLAELMEDECEEVEHQVQKVIHEMETILGEPLQSYF</sequence>
<dbReference type="Pfam" id="PF08146">
    <property type="entry name" value="BP28CT"/>
    <property type="match status" value="1"/>
</dbReference>
<dbReference type="InterPro" id="IPR040191">
    <property type="entry name" value="UTP10"/>
</dbReference>
<keyword evidence="3 7" id="KW-0690">Ribosome biogenesis</keyword>
<dbReference type="SMART" id="SM01036">
    <property type="entry name" value="BP28CT"/>
    <property type="match status" value="1"/>
</dbReference>
<evidence type="ECO:0000256" key="6">
    <source>
        <dbReference type="ARBA" id="ARBA00023274"/>
    </source>
</evidence>
<dbReference type="GO" id="GO:0030515">
    <property type="term" value="F:snoRNA binding"/>
    <property type="evidence" value="ECO:0007669"/>
    <property type="project" value="TreeGrafter"/>
</dbReference>
<feature type="domain" description="BP28 C-terminal" evidence="8">
    <location>
        <begin position="1719"/>
        <end position="1872"/>
    </location>
</feature>
<evidence type="ECO:0000313" key="9">
    <source>
        <dbReference type="Ensembl" id="ENSSTUP00000033011.1"/>
    </source>
</evidence>
<dbReference type="GO" id="GO:0030686">
    <property type="term" value="C:90S preribosome"/>
    <property type="evidence" value="ECO:0007669"/>
    <property type="project" value="TreeGrafter"/>
</dbReference>
<dbReference type="GO" id="GO:0000462">
    <property type="term" value="P:maturation of SSU-rRNA from tricistronic rRNA transcript (SSU-rRNA, 5.8S rRNA, LSU-rRNA)"/>
    <property type="evidence" value="ECO:0007669"/>
    <property type="project" value="TreeGrafter"/>
</dbReference>
<dbReference type="GO" id="GO:0045943">
    <property type="term" value="P:positive regulation of transcription by RNA polymerase I"/>
    <property type="evidence" value="ECO:0007669"/>
    <property type="project" value="TreeGrafter"/>
</dbReference>
<evidence type="ECO:0000256" key="7">
    <source>
        <dbReference type="RuleBase" id="RU367065"/>
    </source>
</evidence>
<reference evidence="9" key="2">
    <citation type="submission" date="2025-09" db="UniProtKB">
        <authorList>
            <consortium name="Ensembl"/>
        </authorList>
    </citation>
    <scope>IDENTIFICATION</scope>
</reference>
<evidence type="ECO:0000256" key="4">
    <source>
        <dbReference type="ARBA" id="ARBA00022552"/>
    </source>
</evidence>